<keyword evidence="5" id="KW-1185">Reference proteome</keyword>
<dbReference type="KEGG" id="msv:Mesil_3656"/>
<keyword evidence="4" id="KW-0614">Plasmid</keyword>
<dbReference type="CDD" id="cd17933">
    <property type="entry name" value="DEXSc_RecD-like"/>
    <property type="match status" value="1"/>
</dbReference>
<dbReference type="AlphaFoldDB" id="D7BJT6"/>
<dbReference type="HOGENOM" id="CLU_007524_0_3_0"/>
<dbReference type="Gene3D" id="3.40.50.300">
    <property type="entry name" value="P-loop containing nucleotide triphosphate hydrolases"/>
    <property type="match status" value="2"/>
</dbReference>
<keyword evidence="2" id="KW-0067">ATP-binding</keyword>
<dbReference type="CDD" id="cd18809">
    <property type="entry name" value="SF1_C_RecD"/>
    <property type="match status" value="1"/>
</dbReference>
<dbReference type="Gene3D" id="2.30.30.940">
    <property type="match status" value="1"/>
</dbReference>
<dbReference type="RefSeq" id="WP_013159916.1">
    <property type="nucleotide sequence ID" value="NC_014214.1"/>
</dbReference>
<evidence type="ECO:0000313" key="5">
    <source>
        <dbReference type="Proteomes" id="UP000001916"/>
    </source>
</evidence>
<dbReference type="SUPFAM" id="SSF52540">
    <property type="entry name" value="P-loop containing nucleoside triphosphate hydrolases"/>
    <property type="match status" value="2"/>
</dbReference>
<evidence type="ECO:0000256" key="2">
    <source>
        <dbReference type="ARBA" id="ARBA00022840"/>
    </source>
</evidence>
<evidence type="ECO:0000259" key="3">
    <source>
        <dbReference type="Pfam" id="PF13538"/>
    </source>
</evidence>
<dbReference type="Proteomes" id="UP000001916">
    <property type="component" value="Plasmid pMESIL02"/>
</dbReference>
<dbReference type="PANTHER" id="PTHR43788:SF6">
    <property type="entry name" value="DNA HELICASE B"/>
    <property type="match status" value="1"/>
</dbReference>
<organism evidence="4 5">
    <name type="scientific">Allomeiothermus silvanus (strain ATCC 700542 / DSM 9946 / NBRC 106475 / NCIMB 13440 / VI-R2)</name>
    <name type="common">Thermus silvanus</name>
    <dbReference type="NCBI Taxonomy" id="526227"/>
    <lineage>
        <taxon>Bacteria</taxon>
        <taxon>Thermotogati</taxon>
        <taxon>Deinococcota</taxon>
        <taxon>Deinococci</taxon>
        <taxon>Thermales</taxon>
        <taxon>Thermaceae</taxon>
        <taxon>Allomeiothermus</taxon>
    </lineage>
</organism>
<keyword evidence="1" id="KW-0547">Nucleotide-binding</keyword>
<protein>
    <submittedName>
        <fullName evidence="4">AAA ATPase</fullName>
    </submittedName>
</protein>
<dbReference type="InterPro" id="IPR027417">
    <property type="entry name" value="P-loop_NTPase"/>
</dbReference>
<reference evidence="4 5" key="1">
    <citation type="journal article" date="2010" name="Stand. Genomic Sci.">
        <title>Complete genome sequence of Meiothermus silvanus type strain (VI-R2).</title>
        <authorList>
            <person name="Sikorski J."/>
            <person name="Tindall B.J."/>
            <person name="Lowry S."/>
            <person name="Lucas S."/>
            <person name="Nolan M."/>
            <person name="Copeland A."/>
            <person name="Glavina Del Rio T."/>
            <person name="Tice H."/>
            <person name="Cheng J.F."/>
            <person name="Han C."/>
            <person name="Pitluck S."/>
            <person name="Liolios K."/>
            <person name="Ivanova N."/>
            <person name="Mavromatis K."/>
            <person name="Mikhailova N."/>
            <person name="Pati A."/>
            <person name="Goodwin L."/>
            <person name="Chen A."/>
            <person name="Palaniappan K."/>
            <person name="Land M."/>
            <person name="Hauser L."/>
            <person name="Chang Y.J."/>
            <person name="Jeffries C.D."/>
            <person name="Rohde M."/>
            <person name="Goker M."/>
            <person name="Woyke T."/>
            <person name="Bristow J."/>
            <person name="Eisen J.A."/>
            <person name="Markowitz V."/>
            <person name="Hugenholtz P."/>
            <person name="Kyrpides N.C."/>
            <person name="Klenk H.P."/>
            <person name="Lapidus A."/>
        </authorList>
    </citation>
    <scope>NUCLEOTIDE SEQUENCE [LARGE SCALE GENOMIC DNA]</scope>
    <source>
        <strain evidence="5">ATCC 700542 / DSM 9946 / VI-R2</strain>
        <plasmid evidence="5">Plasmid pMESIL02</plasmid>
    </source>
</reference>
<dbReference type="InterPro" id="IPR027785">
    <property type="entry name" value="UvrD-like_helicase_C"/>
</dbReference>
<dbReference type="PANTHER" id="PTHR43788">
    <property type="entry name" value="DNA2/NAM7 HELICASE FAMILY MEMBER"/>
    <property type="match status" value="1"/>
</dbReference>
<evidence type="ECO:0000256" key="1">
    <source>
        <dbReference type="ARBA" id="ARBA00022741"/>
    </source>
</evidence>
<dbReference type="GO" id="GO:0003678">
    <property type="term" value="F:DNA helicase activity"/>
    <property type="evidence" value="ECO:0007669"/>
    <property type="project" value="UniProtKB-ARBA"/>
</dbReference>
<sequence length="641" mass="71510">MHAVSQARIEREVYRKGRFAVLEVELQGRRVRLAGELPPLLPGSCIEGVFTPFSHPRYGLTYRVEDLREVRSLPEARAWLAERLNLQKAPDPATALQALREGPGVLEGLTPPALKRWLTLAWPQIQAEWRLVQRGLSPESARLLWRVPPDSLEANPYPYLLEGLTRAEADHLARRHGREGLAPQGQILEELLEQARQGHTFPPYPHPLPEAARPLLDTLLYREPGRLGLTRYVQAEQAIARFFRRRPAPLRLAPPPAGLTQEQRQLWPRVEEGHALLTGGPGTGKSYTCAALLEAAHRARLEVVLLAPTGKAAVRLSELADHQAHTIHARLGWDGERFAHGPHHPLSADLVVVDEASMADVELLAALVAALSPHTHLLLVGDADQLPPVGPGAPFQDLLRGPTPQVRLTQLQRRAREHPVTRLSYQFRAGQLEPPHSEEGLSWRLGETSQVLQWLLEDTQRLWGKTRFQVLAPVYRGPLGIEALNRVLKERLNPGGYPDWRLGGLPVAPGDPLIQLRNDYALGLANGQLMEVQSADAQSLLVRLDDGSYKPIPRSQSRHLRHAFAISIHRSQGSQWPCVLLVVSREHGAFVNREMLYTGLTRSQHSAILYGQLEAYRDALARRASGRQTWLSQGGSHDRIP</sequence>
<gene>
    <name evidence="4" type="ORF">Mesil_3656</name>
</gene>
<proteinExistence type="predicted"/>
<dbReference type="InterPro" id="IPR050534">
    <property type="entry name" value="Coronavir_polyprotein_1ab"/>
</dbReference>
<dbReference type="Pfam" id="PF13538">
    <property type="entry name" value="UvrD_C_2"/>
    <property type="match status" value="1"/>
</dbReference>
<geneLocation type="plasmid" evidence="4 5">
    <name>pMESIL02</name>
</geneLocation>
<dbReference type="Pfam" id="PF13604">
    <property type="entry name" value="AAA_30"/>
    <property type="match status" value="1"/>
</dbReference>
<evidence type="ECO:0000313" key="4">
    <source>
        <dbReference type="EMBL" id="ADH65442.1"/>
    </source>
</evidence>
<accession>D7BJT6</accession>
<dbReference type="EMBL" id="CP002044">
    <property type="protein sequence ID" value="ADH65442.1"/>
    <property type="molecule type" value="Genomic_DNA"/>
</dbReference>
<feature type="domain" description="UvrD-like helicase C-terminal" evidence="3">
    <location>
        <begin position="562"/>
        <end position="610"/>
    </location>
</feature>
<name>D7BJT6_ALLS1</name>
<dbReference type="OrthoDB" id="9803432at2"/>
<dbReference type="GO" id="GO:0005524">
    <property type="term" value="F:ATP binding"/>
    <property type="evidence" value="ECO:0007669"/>
    <property type="project" value="UniProtKB-KW"/>
</dbReference>